<comment type="caution">
    <text evidence="2">The sequence shown here is derived from an EMBL/GenBank/DDBJ whole genome shotgun (WGS) entry which is preliminary data.</text>
</comment>
<gene>
    <name evidence="2" type="ORF">LshimejAT787_0100010</name>
</gene>
<feature type="region of interest" description="Disordered" evidence="1">
    <location>
        <begin position="657"/>
        <end position="678"/>
    </location>
</feature>
<protein>
    <submittedName>
        <fullName evidence="2">Uncharacterized protein</fullName>
    </submittedName>
</protein>
<sequence length="850" mass="96874">MLVMASENYPLVNLSVGRFCSAAKRLLSQDAHADFANFVLTGTSNKKQAVIDPILDSLSEDEPFSELRDYDSLLGIDSGISVTTSLTLYPIAKHEDTLTADIHVSYHFTNTKGSFTSPVHAIPNLCLGKWGTHNIIRVMIPELYHDQRSSPRLSQDEQRIFYEQGLRPAMEELLGDKAAEWPATYDDEMFRARGKDGRLALTTKMFPEWLVDQLGDQIRASLQDHGCSWGTGLVFLHQVRGVKHSSSHSVDAECAQRALQDFIEENNLDLTSLQSSGEWWIDVGLEIASGEGNCLAWRTDSHYHVVKRALDITSDVAHRITSVGSSKYTRDMSSHLPAVSGCRISPGPRARGPFEVQYMQAYTTEKALIYRPDRGHFGKFITCADVLNGKAMKFIDDLYELYRNAIDTNCSLARIEVRVPLRHGAAVLLDLDEELLRESLVSFSRSVWWSLRSYRALAIKFILEWQLDGDASHRAKDAALLLTAAATWLLNGLHSTPDKGASSKELMAAILPHVSRAGADPDILAYGSPTDDDDVDSQTDSEAEDEPPTTRRRRDAVTLPSYPFGLVFLRRIRVGEQYPVPRFSNDGQFISPRAFRFFFGVDHEDVDAEYFRKALTQKAHPDRVRNRAKRTPAWHNRDQETTRKDFNLARLGYELTPPMRDRGSDVDEDEEHSGAEERDIDDEITAVWRQFLIDVTAKAPNKKNAHEPSHCRLSTEERLLVTEDTYQNRKLSVYFHDCQWKLADRKDWQNVFDRLFPPKGHIFTGNVQNYLSTSYIPMWEKIKSRADDDTYLRIRQDIRKRFDRLYWMPLAQTDRIWYTKFDAKFTKSSGLNRRAPSPLILINSSTPPTW</sequence>
<reference evidence="2" key="1">
    <citation type="submission" date="2022-07" db="EMBL/GenBank/DDBJ databases">
        <title>The genome of Lyophyllum shimeji provides insight into the initial evolution of ectomycorrhizal fungal genome.</title>
        <authorList>
            <person name="Kobayashi Y."/>
            <person name="Shibata T."/>
            <person name="Hirakawa H."/>
            <person name="Shigenobu S."/>
            <person name="Nishiyama T."/>
            <person name="Yamada A."/>
            <person name="Hasebe M."/>
            <person name="Kawaguchi M."/>
        </authorList>
    </citation>
    <scope>NUCLEOTIDE SEQUENCE</scope>
    <source>
        <strain evidence="2">AT787</strain>
    </source>
</reference>
<dbReference type="Proteomes" id="UP001063166">
    <property type="component" value="Unassembled WGS sequence"/>
</dbReference>
<keyword evidence="3" id="KW-1185">Reference proteome</keyword>
<evidence type="ECO:0000256" key="1">
    <source>
        <dbReference type="SAM" id="MobiDB-lite"/>
    </source>
</evidence>
<evidence type="ECO:0000313" key="2">
    <source>
        <dbReference type="EMBL" id="GLB33116.1"/>
    </source>
</evidence>
<feature type="compositionally biased region" description="Acidic residues" evidence="1">
    <location>
        <begin position="530"/>
        <end position="547"/>
    </location>
</feature>
<proteinExistence type="predicted"/>
<dbReference type="EMBL" id="BRPK01000001">
    <property type="protein sequence ID" value="GLB33116.1"/>
    <property type="molecule type" value="Genomic_DNA"/>
</dbReference>
<dbReference type="OrthoDB" id="3261690at2759"/>
<feature type="region of interest" description="Disordered" evidence="1">
    <location>
        <begin position="522"/>
        <end position="556"/>
    </location>
</feature>
<evidence type="ECO:0000313" key="3">
    <source>
        <dbReference type="Proteomes" id="UP001063166"/>
    </source>
</evidence>
<accession>A0A9P3UJB0</accession>
<dbReference type="AlphaFoldDB" id="A0A9P3UJB0"/>
<name>A0A9P3UJB0_LYOSH</name>
<organism evidence="2 3">
    <name type="scientific">Lyophyllum shimeji</name>
    <name type="common">Hon-shimeji</name>
    <name type="synonym">Tricholoma shimeji</name>
    <dbReference type="NCBI Taxonomy" id="47721"/>
    <lineage>
        <taxon>Eukaryota</taxon>
        <taxon>Fungi</taxon>
        <taxon>Dikarya</taxon>
        <taxon>Basidiomycota</taxon>
        <taxon>Agaricomycotina</taxon>
        <taxon>Agaricomycetes</taxon>
        <taxon>Agaricomycetidae</taxon>
        <taxon>Agaricales</taxon>
        <taxon>Tricholomatineae</taxon>
        <taxon>Lyophyllaceae</taxon>
        <taxon>Lyophyllum</taxon>
    </lineage>
</organism>